<organism evidence="1 2">
    <name type="scientific">Rhodococcus erythropolis</name>
    <name type="common">Arthrobacter picolinophilus</name>
    <dbReference type="NCBI Taxonomy" id="1833"/>
    <lineage>
        <taxon>Bacteria</taxon>
        <taxon>Bacillati</taxon>
        <taxon>Actinomycetota</taxon>
        <taxon>Actinomycetes</taxon>
        <taxon>Mycobacteriales</taxon>
        <taxon>Nocardiaceae</taxon>
        <taxon>Rhodococcus</taxon>
        <taxon>Rhodococcus erythropolis group</taxon>
    </lineage>
</organism>
<sequence>MDFLWVDERWFVGAALAVRDVERWGTWAMNETVFEATEMQCPACHGELELELETDLRLGGSVDRTPRGYNCLEDDCGRKFHTNQVP</sequence>
<evidence type="ECO:0000313" key="2">
    <source>
        <dbReference type="Proteomes" id="UP000502345"/>
    </source>
</evidence>
<dbReference type="EMBL" id="CP050124">
    <property type="protein sequence ID" value="QIP41259.1"/>
    <property type="molecule type" value="Genomic_DNA"/>
</dbReference>
<reference evidence="1 2" key="1">
    <citation type="submission" date="2020-03" db="EMBL/GenBank/DDBJ databases">
        <title>Screen low temperature-resistant strains for efficient degradation of petroleum hydrocarbons under the low temperature.</title>
        <authorList>
            <person name="Wang Y."/>
            <person name="Chen J."/>
        </authorList>
    </citation>
    <scope>NUCLEOTIDE SEQUENCE [LARGE SCALE GENOMIC DNA]</scope>
    <source>
        <strain evidence="1 2">KB1</strain>
    </source>
</reference>
<name>A0A6G9CWI8_RHOER</name>
<dbReference type="Proteomes" id="UP000502345">
    <property type="component" value="Chromosome"/>
</dbReference>
<dbReference type="AlphaFoldDB" id="A0A6G9CWI8"/>
<accession>A0A6G9CWI8</accession>
<gene>
    <name evidence="1" type="ORF">G9444_4015</name>
</gene>
<protein>
    <submittedName>
        <fullName evidence="1">Uncharacterized protein</fullName>
    </submittedName>
</protein>
<proteinExistence type="predicted"/>
<evidence type="ECO:0000313" key="1">
    <source>
        <dbReference type="EMBL" id="QIP41259.1"/>
    </source>
</evidence>